<organism evidence="2 3">
    <name type="scientific">Parolsenella catena</name>
    <dbReference type="NCBI Taxonomy" id="2003188"/>
    <lineage>
        <taxon>Bacteria</taxon>
        <taxon>Bacillati</taxon>
        <taxon>Actinomycetota</taxon>
        <taxon>Coriobacteriia</taxon>
        <taxon>Coriobacteriales</taxon>
        <taxon>Atopobiaceae</taxon>
        <taxon>Parolsenella</taxon>
    </lineage>
</organism>
<name>A0A3G9JWU9_9ACTN</name>
<dbReference type="KEGG" id="pcat:Pcatena_04300"/>
<dbReference type="GeneID" id="88848576"/>
<evidence type="ECO:0000313" key="2">
    <source>
        <dbReference type="EMBL" id="BBH49843.1"/>
    </source>
</evidence>
<proteinExistence type="predicted"/>
<keyword evidence="1" id="KW-0472">Membrane</keyword>
<dbReference type="AlphaFoldDB" id="A0A3G9JWU9"/>
<protein>
    <submittedName>
        <fullName evidence="2">Uncharacterized protein</fullName>
    </submittedName>
</protein>
<keyword evidence="1" id="KW-0812">Transmembrane</keyword>
<feature type="transmembrane region" description="Helical" evidence="1">
    <location>
        <begin position="49"/>
        <end position="67"/>
    </location>
</feature>
<evidence type="ECO:0000313" key="3">
    <source>
        <dbReference type="Proteomes" id="UP000273154"/>
    </source>
</evidence>
<evidence type="ECO:0000256" key="1">
    <source>
        <dbReference type="SAM" id="Phobius"/>
    </source>
</evidence>
<keyword evidence="1" id="KW-1133">Transmembrane helix</keyword>
<dbReference type="EMBL" id="AP019367">
    <property type="protein sequence ID" value="BBH49843.1"/>
    <property type="molecule type" value="Genomic_DNA"/>
</dbReference>
<sequence length="72" mass="7183">MSLPEFEAASLDAAAMAMGSPAGWLAVAASVAADVAALCGVGALEWPAIAVGLGVPAWLAWCWLSVAERGAR</sequence>
<keyword evidence="3" id="KW-1185">Reference proteome</keyword>
<dbReference type="RefSeq" id="WP_126421223.1">
    <property type="nucleotide sequence ID" value="NZ_AP019367.1"/>
</dbReference>
<dbReference type="Proteomes" id="UP000273154">
    <property type="component" value="Chromosome"/>
</dbReference>
<feature type="transmembrane region" description="Helical" evidence="1">
    <location>
        <begin position="21"/>
        <end position="43"/>
    </location>
</feature>
<accession>A0A3G9JWU9</accession>
<gene>
    <name evidence="2" type="ORF">Pcatena_04300</name>
</gene>
<reference evidence="3" key="1">
    <citation type="submission" date="2018-11" db="EMBL/GenBank/DDBJ databases">
        <title>Comparative genomics of Parolsenella catena and Libanicoccus massiliensis: Reclassification of Libanicoccus massiliensis as Parolsenella massiliensis comb. nov.</title>
        <authorList>
            <person name="Sakamoto M."/>
            <person name="Ikeyama N."/>
            <person name="Murakami T."/>
            <person name="Mori H."/>
            <person name="Yuki M."/>
            <person name="Ohkuma M."/>
        </authorList>
    </citation>
    <scope>NUCLEOTIDE SEQUENCE [LARGE SCALE GENOMIC DNA]</scope>
    <source>
        <strain evidence="3">JCM 31932</strain>
    </source>
</reference>